<reference evidence="8 9" key="1">
    <citation type="submission" date="2020-08" db="EMBL/GenBank/DDBJ databases">
        <authorList>
            <person name="Newling K."/>
            <person name="Davey J."/>
            <person name="Forrester S."/>
        </authorList>
    </citation>
    <scope>NUCLEOTIDE SEQUENCE [LARGE SCALE GENOMIC DNA]</scope>
    <source>
        <strain evidence="9">Crithidia deanei Carvalho (ATCC PRA-265)</strain>
    </source>
</reference>
<evidence type="ECO:0000259" key="6">
    <source>
        <dbReference type="PROSITE" id="PS51394"/>
    </source>
</evidence>
<dbReference type="GO" id="GO:0010992">
    <property type="term" value="P:ubiquitin recycling"/>
    <property type="evidence" value="ECO:0007669"/>
    <property type="project" value="TreeGrafter"/>
</dbReference>
<dbReference type="GO" id="GO:0005634">
    <property type="term" value="C:nucleus"/>
    <property type="evidence" value="ECO:0007669"/>
    <property type="project" value="TreeGrafter"/>
</dbReference>
<dbReference type="InterPro" id="IPR015943">
    <property type="entry name" value="WD40/YVTN_repeat-like_dom_sf"/>
</dbReference>
<dbReference type="InterPro" id="IPR036322">
    <property type="entry name" value="WD40_repeat_dom_sf"/>
</dbReference>
<keyword evidence="3 5" id="KW-0853">WD repeat</keyword>
<dbReference type="InterPro" id="IPR038122">
    <property type="entry name" value="PFU_sf"/>
</dbReference>
<protein>
    <submittedName>
        <fullName evidence="8">WD domain, G-beta repeat/PFU (PLAA family ubiquitin binding)/PUL domain containing protein, putative</fullName>
    </submittedName>
</protein>
<dbReference type="VEuPathDB" id="TriTrypDB:ADEAN_000726300"/>
<dbReference type="Pfam" id="PF00400">
    <property type="entry name" value="WD40"/>
    <property type="match status" value="3"/>
</dbReference>
<dbReference type="GO" id="GO:0005737">
    <property type="term" value="C:cytoplasm"/>
    <property type="evidence" value="ECO:0007669"/>
    <property type="project" value="UniProtKB-SubCell"/>
</dbReference>
<feature type="domain" description="PUL" evidence="7">
    <location>
        <begin position="370"/>
        <end position="659"/>
    </location>
</feature>
<evidence type="ECO:0000256" key="5">
    <source>
        <dbReference type="PROSITE-ProRule" id="PRU00221"/>
    </source>
</evidence>
<dbReference type="GO" id="GO:0043130">
    <property type="term" value="F:ubiquitin binding"/>
    <property type="evidence" value="ECO:0007669"/>
    <property type="project" value="TreeGrafter"/>
</dbReference>
<evidence type="ECO:0000259" key="7">
    <source>
        <dbReference type="PROSITE" id="PS51396"/>
    </source>
</evidence>
<dbReference type="InterPro" id="IPR011989">
    <property type="entry name" value="ARM-like"/>
</dbReference>
<dbReference type="InterPro" id="IPR013535">
    <property type="entry name" value="PUL_dom"/>
</dbReference>
<feature type="repeat" description="WD" evidence="5">
    <location>
        <begin position="99"/>
        <end position="140"/>
    </location>
</feature>
<accession>A0A7G2CLF9</accession>
<dbReference type="PANTHER" id="PTHR19849:SF0">
    <property type="entry name" value="PHOSPHOLIPASE A-2-ACTIVATING PROTEIN"/>
    <property type="match status" value="1"/>
</dbReference>
<sequence length="661" mass="71263">MCIVFDHVTGKPKQTYTAHTFAVRSVAHIPGTDYILSASSDKTVHQWNIVTGETSMVYKGHTDVLQSLCMIDAQHFATSSNDCKVFIWKIGKQTPLRRLEGHSSLVYTVVWNSVTSELITASEDTTVKVWGGASDHALETFDMVQSIHVPTVVWTVAALPGSGDIACGGADCILRIFTRDTARAASAAKQKALRDSVASQVVDVKVAQPAVVGGMDVSKMPSVEQLHMHQGTKEGERLFVRTEAGAVELHVWTDGKWEKVGMVVAEPSGQAVDGGRPKKLYNGVAYDYVFDVDLQGTSLKLPYNVGQDVLEAAKNFINENGRYGVTVDSHDQIVNFILQSITPEEVKKVPGLANAVVADGKVTTGPTEMPAIPWKEPEVFANFNSEGAQRKIRELTNDSEEFTDVIRSVGECDEAPLLCAQLLSLHEALPAGSRFPALDCIRYFAVSPRLSLHTRVELVHGALAALEEVLHANPPASDPEQLVTARLVANCAAVLYEGYVASVAVVIAAADDDAFDLSTPLPDRSANFLQWLVKDALQAKWSEAADGPLAKALAALAQNTAMLLSSSPPQGRVLPYGVLAPFSATLVTNIATLMTAQPPQSSILPSLLRTLLTLLNNSNQNNTTSCEAALKEARKSVLTRVKQMANKDFNELASAIVDILE</sequence>
<dbReference type="SMART" id="SM00320">
    <property type="entry name" value="WD40"/>
    <property type="match status" value="4"/>
</dbReference>
<dbReference type="PANTHER" id="PTHR19849">
    <property type="entry name" value="PHOSPHOLIPASE A-2-ACTIVATING PROTEIN"/>
    <property type="match status" value="1"/>
</dbReference>
<dbReference type="InterPro" id="IPR001680">
    <property type="entry name" value="WD40_rpt"/>
</dbReference>
<evidence type="ECO:0000256" key="1">
    <source>
        <dbReference type="ARBA" id="ARBA00004496"/>
    </source>
</evidence>
<dbReference type="AlphaFoldDB" id="A0A7G2CLF9"/>
<dbReference type="PROSITE" id="PS50082">
    <property type="entry name" value="WD_REPEATS_2"/>
    <property type="match status" value="2"/>
</dbReference>
<keyword evidence="9" id="KW-1185">Reference proteome</keyword>
<dbReference type="Pfam" id="PF09070">
    <property type="entry name" value="PFU"/>
    <property type="match status" value="1"/>
</dbReference>
<dbReference type="Gene3D" id="2.130.10.10">
    <property type="entry name" value="YVTN repeat-like/Quinoprotein amine dehydrogenase"/>
    <property type="match status" value="1"/>
</dbReference>
<feature type="domain" description="PFU" evidence="6">
    <location>
        <begin position="249"/>
        <end position="351"/>
    </location>
</feature>
<dbReference type="PROSITE" id="PS50294">
    <property type="entry name" value="WD_REPEATS_REGION"/>
    <property type="match status" value="2"/>
</dbReference>
<dbReference type="SUPFAM" id="SSF50978">
    <property type="entry name" value="WD40 repeat-like"/>
    <property type="match status" value="1"/>
</dbReference>
<gene>
    <name evidence="8" type="ORF">ADEAN_000726300</name>
</gene>
<feature type="repeat" description="WD" evidence="5">
    <location>
        <begin position="16"/>
        <end position="57"/>
    </location>
</feature>
<evidence type="ECO:0000313" key="9">
    <source>
        <dbReference type="Proteomes" id="UP000515908"/>
    </source>
</evidence>
<dbReference type="InterPro" id="IPR015155">
    <property type="entry name" value="PFU"/>
</dbReference>
<dbReference type="Pfam" id="PF08324">
    <property type="entry name" value="PUL"/>
    <property type="match status" value="1"/>
</dbReference>
<evidence type="ECO:0000256" key="4">
    <source>
        <dbReference type="ARBA" id="ARBA00022737"/>
    </source>
</evidence>
<keyword evidence="4" id="KW-0677">Repeat</keyword>
<evidence type="ECO:0000313" key="8">
    <source>
        <dbReference type="EMBL" id="CAD2219754.1"/>
    </source>
</evidence>
<keyword evidence="2" id="KW-0963">Cytoplasm</keyword>
<comment type="subcellular location">
    <subcellularLocation>
        <location evidence="1">Cytoplasm</location>
    </subcellularLocation>
</comment>
<evidence type="ECO:0000256" key="3">
    <source>
        <dbReference type="ARBA" id="ARBA00022574"/>
    </source>
</evidence>
<dbReference type="Proteomes" id="UP000515908">
    <property type="component" value="Chromosome 15"/>
</dbReference>
<dbReference type="EMBL" id="LR877159">
    <property type="protein sequence ID" value="CAD2219754.1"/>
    <property type="molecule type" value="Genomic_DNA"/>
</dbReference>
<dbReference type="Gene3D" id="3.10.20.870">
    <property type="entry name" value="PFU (PLAA family ubiquitin binding), C-terminal domain"/>
    <property type="match status" value="1"/>
</dbReference>
<dbReference type="GO" id="GO:0043161">
    <property type="term" value="P:proteasome-mediated ubiquitin-dependent protein catabolic process"/>
    <property type="evidence" value="ECO:0007669"/>
    <property type="project" value="TreeGrafter"/>
</dbReference>
<name>A0A7G2CLF9_9TRYP</name>
<dbReference type="Gene3D" id="1.25.10.10">
    <property type="entry name" value="Leucine-rich Repeat Variant"/>
    <property type="match status" value="1"/>
</dbReference>
<organism evidence="8 9">
    <name type="scientific">Angomonas deanei</name>
    <dbReference type="NCBI Taxonomy" id="59799"/>
    <lineage>
        <taxon>Eukaryota</taxon>
        <taxon>Discoba</taxon>
        <taxon>Euglenozoa</taxon>
        <taxon>Kinetoplastea</taxon>
        <taxon>Metakinetoplastina</taxon>
        <taxon>Trypanosomatida</taxon>
        <taxon>Trypanosomatidae</taxon>
        <taxon>Strigomonadinae</taxon>
        <taxon>Angomonas</taxon>
    </lineage>
</organism>
<evidence type="ECO:0000256" key="2">
    <source>
        <dbReference type="ARBA" id="ARBA00022490"/>
    </source>
</evidence>
<dbReference type="PROSITE" id="PS51394">
    <property type="entry name" value="PFU"/>
    <property type="match status" value="1"/>
</dbReference>
<dbReference type="PROSITE" id="PS51396">
    <property type="entry name" value="PUL"/>
    <property type="match status" value="1"/>
</dbReference>
<proteinExistence type="predicted"/>